<dbReference type="SUPFAM" id="SSF141000">
    <property type="entry name" value="Glu-tRNAGln amidotransferase C subunit"/>
    <property type="match status" value="1"/>
</dbReference>
<proteinExistence type="inferred from homology"/>
<name>A0A0K1PIU6_9BACT</name>
<keyword evidence="1" id="KW-0648">Protein biosynthesis</keyword>
<dbReference type="GO" id="GO:0016740">
    <property type="term" value="F:transferase activity"/>
    <property type="evidence" value="ECO:0007669"/>
    <property type="project" value="UniProtKB-KW"/>
</dbReference>
<evidence type="ECO:0000256" key="1">
    <source>
        <dbReference type="HAMAP-Rule" id="MF_00122"/>
    </source>
</evidence>
<comment type="catalytic activity">
    <reaction evidence="1">
        <text>L-aspartyl-tRNA(Asn) + L-glutamine + ATP + H2O = L-asparaginyl-tRNA(Asn) + L-glutamate + ADP + phosphate + 2 H(+)</text>
        <dbReference type="Rhea" id="RHEA:14513"/>
        <dbReference type="Rhea" id="RHEA-COMP:9674"/>
        <dbReference type="Rhea" id="RHEA-COMP:9677"/>
        <dbReference type="ChEBI" id="CHEBI:15377"/>
        <dbReference type="ChEBI" id="CHEBI:15378"/>
        <dbReference type="ChEBI" id="CHEBI:29985"/>
        <dbReference type="ChEBI" id="CHEBI:30616"/>
        <dbReference type="ChEBI" id="CHEBI:43474"/>
        <dbReference type="ChEBI" id="CHEBI:58359"/>
        <dbReference type="ChEBI" id="CHEBI:78515"/>
        <dbReference type="ChEBI" id="CHEBI:78516"/>
        <dbReference type="ChEBI" id="CHEBI:456216"/>
    </reaction>
</comment>
<dbReference type="EC" id="6.3.5.-" evidence="1"/>
<dbReference type="HAMAP" id="MF_00122">
    <property type="entry name" value="GatC"/>
    <property type="match status" value="1"/>
</dbReference>
<dbReference type="GO" id="GO:0050567">
    <property type="term" value="F:glutaminyl-tRNA synthase (glutamine-hydrolyzing) activity"/>
    <property type="evidence" value="ECO:0007669"/>
    <property type="project" value="UniProtKB-UniRule"/>
</dbReference>
<dbReference type="Gene3D" id="1.10.20.60">
    <property type="entry name" value="Glu-tRNAGln amidotransferase C subunit, N-terminal domain"/>
    <property type="match status" value="1"/>
</dbReference>
<comment type="function">
    <text evidence="1">Allows the formation of correctly charged Asn-tRNA(Asn) or Gln-tRNA(Gln) through the transamidation of misacylated Asp-tRNA(Asn) or Glu-tRNA(Gln) in organisms which lack either or both of asparaginyl-tRNA or glutaminyl-tRNA synthetases. The reaction takes place in the presence of glutamine and ATP through an activated phospho-Asp-tRNA(Asn) or phospho-Glu-tRNA(Gln).</text>
</comment>
<dbReference type="AlphaFoldDB" id="A0A0K1PIU6"/>
<comment type="catalytic activity">
    <reaction evidence="1">
        <text>L-glutamyl-tRNA(Gln) + L-glutamine + ATP + H2O = L-glutaminyl-tRNA(Gln) + L-glutamate + ADP + phosphate + H(+)</text>
        <dbReference type="Rhea" id="RHEA:17521"/>
        <dbReference type="Rhea" id="RHEA-COMP:9681"/>
        <dbReference type="Rhea" id="RHEA-COMP:9684"/>
        <dbReference type="ChEBI" id="CHEBI:15377"/>
        <dbReference type="ChEBI" id="CHEBI:15378"/>
        <dbReference type="ChEBI" id="CHEBI:29985"/>
        <dbReference type="ChEBI" id="CHEBI:30616"/>
        <dbReference type="ChEBI" id="CHEBI:43474"/>
        <dbReference type="ChEBI" id="CHEBI:58359"/>
        <dbReference type="ChEBI" id="CHEBI:78520"/>
        <dbReference type="ChEBI" id="CHEBI:78521"/>
        <dbReference type="ChEBI" id="CHEBI:456216"/>
    </reaction>
</comment>
<dbReference type="GO" id="GO:0070681">
    <property type="term" value="P:glutaminyl-tRNAGln biosynthesis via transamidation"/>
    <property type="evidence" value="ECO:0007669"/>
    <property type="project" value="TreeGrafter"/>
</dbReference>
<keyword evidence="2" id="KW-0808">Transferase</keyword>
<dbReference type="GO" id="GO:0006450">
    <property type="term" value="P:regulation of translational fidelity"/>
    <property type="evidence" value="ECO:0007669"/>
    <property type="project" value="InterPro"/>
</dbReference>
<dbReference type="NCBIfam" id="TIGR00135">
    <property type="entry name" value="gatC"/>
    <property type="match status" value="1"/>
</dbReference>
<protein>
    <recommendedName>
        <fullName evidence="1">Aspartyl/glutamyl-tRNA(Asn/Gln) amidotransferase subunit C</fullName>
        <shortName evidence="1">Asp/Glu-ADT subunit C</shortName>
        <ecNumber evidence="1">6.3.5.-</ecNumber>
    </recommendedName>
</protein>
<dbReference type="KEGG" id="vin:AKJ08_3703"/>
<keyword evidence="3" id="KW-1185">Reference proteome</keyword>
<gene>
    <name evidence="1" type="primary">gatC</name>
    <name evidence="2" type="ORF">AKJ08_3703</name>
</gene>
<dbReference type="InterPro" id="IPR036113">
    <property type="entry name" value="Asp/Glu-ADT_sf_sub_c"/>
</dbReference>
<keyword evidence="1" id="KW-0067">ATP-binding</keyword>
<keyword evidence="1" id="KW-0547">Nucleotide-binding</keyword>
<keyword evidence="1" id="KW-0436">Ligase</keyword>
<comment type="subunit">
    <text evidence="1">Heterotrimer of A, B and C subunits.</text>
</comment>
<sequence>MTTMALTSEQVERVAKLARLSLSNDEIEGFRDQLSTIVDYIGKLQSLDVSGVEPTVHAVDVESTPLREDVVGESLTPGEALANAPAKAGTLFLVPRIIE</sequence>
<dbReference type="PANTHER" id="PTHR15004">
    <property type="entry name" value="GLUTAMYL-TRNA(GLN) AMIDOTRANSFERASE SUBUNIT C, MITOCHONDRIAL"/>
    <property type="match status" value="1"/>
</dbReference>
<evidence type="ECO:0000313" key="2">
    <source>
        <dbReference type="EMBL" id="AKU93316.1"/>
    </source>
</evidence>
<reference evidence="2 3" key="1">
    <citation type="submission" date="2015-08" db="EMBL/GenBank/DDBJ databases">
        <authorList>
            <person name="Babu N.S."/>
            <person name="Beckwith C.J."/>
            <person name="Beseler K.G."/>
            <person name="Brison A."/>
            <person name="Carone J.V."/>
            <person name="Caskin T.P."/>
            <person name="Diamond M."/>
            <person name="Durham M.E."/>
            <person name="Foxe J.M."/>
            <person name="Go M."/>
            <person name="Henderson B.A."/>
            <person name="Jones I.B."/>
            <person name="McGettigan J.A."/>
            <person name="Micheletti S.J."/>
            <person name="Nasrallah M.E."/>
            <person name="Ortiz D."/>
            <person name="Piller C.R."/>
            <person name="Privatt S.R."/>
            <person name="Schneider S.L."/>
            <person name="Sharp S."/>
            <person name="Smith T.C."/>
            <person name="Stanton J.D."/>
            <person name="Ullery H.E."/>
            <person name="Wilson R.J."/>
            <person name="Serrano M.G."/>
            <person name="Buck G."/>
            <person name="Lee V."/>
            <person name="Wang Y."/>
            <person name="Carvalho R."/>
            <person name="Voegtly L."/>
            <person name="Shi R."/>
            <person name="Duckworth R."/>
            <person name="Johnson A."/>
            <person name="Loviza R."/>
            <person name="Walstead R."/>
            <person name="Shah Z."/>
            <person name="Kiflezghi M."/>
            <person name="Wade K."/>
            <person name="Ball S.L."/>
            <person name="Bradley K.W."/>
            <person name="Asai D.J."/>
            <person name="Bowman C.A."/>
            <person name="Russell D.A."/>
            <person name="Pope W.H."/>
            <person name="Jacobs-Sera D."/>
            <person name="Hendrix R.W."/>
            <person name="Hatfull G.F."/>
        </authorList>
    </citation>
    <scope>NUCLEOTIDE SEQUENCE [LARGE SCALE GENOMIC DNA]</scope>
    <source>
        <strain evidence="2 3">DSM 27710</strain>
    </source>
</reference>
<dbReference type="PANTHER" id="PTHR15004:SF0">
    <property type="entry name" value="GLUTAMYL-TRNA(GLN) AMIDOTRANSFERASE SUBUNIT C, MITOCHONDRIAL"/>
    <property type="match status" value="1"/>
</dbReference>
<dbReference type="GO" id="GO:0006412">
    <property type="term" value="P:translation"/>
    <property type="evidence" value="ECO:0007669"/>
    <property type="project" value="UniProtKB-UniRule"/>
</dbReference>
<comment type="similarity">
    <text evidence="1">Belongs to the GatC family.</text>
</comment>
<organism evidence="2 3">
    <name type="scientific">Vulgatibacter incomptus</name>
    <dbReference type="NCBI Taxonomy" id="1391653"/>
    <lineage>
        <taxon>Bacteria</taxon>
        <taxon>Pseudomonadati</taxon>
        <taxon>Myxococcota</taxon>
        <taxon>Myxococcia</taxon>
        <taxon>Myxococcales</taxon>
        <taxon>Cystobacterineae</taxon>
        <taxon>Vulgatibacteraceae</taxon>
        <taxon>Vulgatibacter</taxon>
    </lineage>
</organism>
<dbReference type="InterPro" id="IPR003837">
    <property type="entry name" value="GatC"/>
</dbReference>
<dbReference type="GO" id="GO:0005524">
    <property type="term" value="F:ATP binding"/>
    <property type="evidence" value="ECO:0007669"/>
    <property type="project" value="UniProtKB-KW"/>
</dbReference>
<dbReference type="Proteomes" id="UP000055590">
    <property type="component" value="Chromosome"/>
</dbReference>
<dbReference type="EMBL" id="CP012332">
    <property type="protein sequence ID" value="AKU93316.1"/>
    <property type="molecule type" value="Genomic_DNA"/>
</dbReference>
<evidence type="ECO:0000313" key="3">
    <source>
        <dbReference type="Proteomes" id="UP000055590"/>
    </source>
</evidence>
<dbReference type="STRING" id="1391653.AKJ08_3703"/>
<dbReference type="Pfam" id="PF02686">
    <property type="entry name" value="GatC"/>
    <property type="match status" value="1"/>
</dbReference>
<accession>A0A0K1PIU6</accession>
<dbReference type="GO" id="GO:0050566">
    <property type="term" value="F:asparaginyl-tRNA synthase (glutamine-hydrolyzing) activity"/>
    <property type="evidence" value="ECO:0007669"/>
    <property type="project" value="RHEA"/>
</dbReference>